<gene>
    <name evidence="1" type="ORF">BZL30_9398</name>
</gene>
<dbReference type="AlphaFoldDB" id="A0A1V3WBW3"/>
<dbReference type="Proteomes" id="UP000189229">
    <property type="component" value="Unassembled WGS sequence"/>
</dbReference>
<evidence type="ECO:0000313" key="2">
    <source>
        <dbReference type="Proteomes" id="UP000189229"/>
    </source>
</evidence>
<sequence length="47" mass="5225">MSSTGNVGRVVDGAVTMLVTMLVDGWLWSAWWSGWLSLLAKGLYRRP</sequence>
<evidence type="ECO:0000313" key="1">
    <source>
        <dbReference type="EMBL" id="OOK63761.1"/>
    </source>
</evidence>
<organism evidence="1 2">
    <name type="scientific">Mycobacterium kansasii</name>
    <dbReference type="NCBI Taxonomy" id="1768"/>
    <lineage>
        <taxon>Bacteria</taxon>
        <taxon>Bacillati</taxon>
        <taxon>Actinomycetota</taxon>
        <taxon>Actinomycetes</taxon>
        <taxon>Mycobacteriales</taxon>
        <taxon>Mycobacteriaceae</taxon>
        <taxon>Mycobacterium</taxon>
    </lineage>
</organism>
<comment type="caution">
    <text evidence="1">The sequence shown here is derived from an EMBL/GenBank/DDBJ whole genome shotgun (WGS) entry which is preliminary data.</text>
</comment>
<proteinExistence type="predicted"/>
<reference evidence="1 2" key="1">
    <citation type="submission" date="2017-02" db="EMBL/GenBank/DDBJ databases">
        <title>Complete genome sequences of Mycobacterium kansasii strains isolated from rhesus macaques.</title>
        <authorList>
            <person name="Panda A."/>
            <person name="Nagaraj S."/>
            <person name="Zhao X."/>
            <person name="Tettelin H."/>
            <person name="Detolla L.J."/>
        </authorList>
    </citation>
    <scope>NUCLEOTIDE SEQUENCE [LARGE SCALE GENOMIC DNA]</scope>
    <source>
        <strain evidence="1 2">11-3813</strain>
    </source>
</reference>
<accession>A0A1V3WBW3</accession>
<protein>
    <submittedName>
        <fullName evidence="1">Uncharacterized protein</fullName>
    </submittedName>
</protein>
<name>A0A1V3WBW3_MYCKA</name>
<dbReference type="EMBL" id="MVBM01000016">
    <property type="protein sequence ID" value="OOK63761.1"/>
    <property type="molecule type" value="Genomic_DNA"/>
</dbReference>